<evidence type="ECO:0008006" key="3">
    <source>
        <dbReference type="Google" id="ProtNLM"/>
    </source>
</evidence>
<sequence>MAKEKRTARAVEKLEEITSDCAAECPETCSAASDGCGSMSTDCR</sequence>
<keyword evidence="2" id="KW-1185">Reference proteome</keyword>
<evidence type="ECO:0000313" key="2">
    <source>
        <dbReference type="Proteomes" id="UP000222564"/>
    </source>
</evidence>
<evidence type="ECO:0000313" key="1">
    <source>
        <dbReference type="EMBL" id="PHJ37668.1"/>
    </source>
</evidence>
<reference evidence="1 2" key="1">
    <citation type="submission" date="2013-09" db="EMBL/GenBank/DDBJ databases">
        <title>Biodegradation of hydrocarbons in the deep terrestrial subsurface : characterization of a microbial consortium composed of two Desulfotomaculum species originating from a deep geological formation.</title>
        <authorList>
            <person name="Aullo T."/>
            <person name="Berlendis S."/>
            <person name="Lascourreges J.-F."/>
            <person name="Dessort D."/>
            <person name="Saint-Laurent S."/>
            <person name="Schraauwers B."/>
            <person name="Mas J."/>
            <person name="Magot M."/>
            <person name="Ranchou-Peyruse A."/>
        </authorList>
    </citation>
    <scope>NUCLEOTIDE SEQUENCE [LARGE SCALE GENOMIC DNA]</scope>
    <source>
        <strain evidence="1 2">Bs107</strain>
    </source>
</reference>
<dbReference type="EMBL" id="AWQQ01000087">
    <property type="protein sequence ID" value="PHJ37668.1"/>
    <property type="molecule type" value="Genomic_DNA"/>
</dbReference>
<proteinExistence type="predicted"/>
<name>A0A2C6MCA4_9FIRM</name>
<dbReference type="Proteomes" id="UP000222564">
    <property type="component" value="Unassembled WGS sequence"/>
</dbReference>
<comment type="caution">
    <text evidence="1">The sequence shown here is derived from an EMBL/GenBank/DDBJ whole genome shotgun (WGS) entry which is preliminary data.</text>
</comment>
<accession>A0A2C6MCA4</accession>
<protein>
    <recommendedName>
        <fullName evidence="3">Six-cysteine peptide SCIFF</fullName>
    </recommendedName>
</protein>
<gene>
    <name evidence="1" type="ORF">P378_14365</name>
</gene>
<dbReference type="AlphaFoldDB" id="A0A2C6MCA4"/>
<dbReference type="RefSeq" id="WP_274378721.1">
    <property type="nucleotide sequence ID" value="NZ_AWQQ01000087.1"/>
</dbReference>
<organism evidence="1 2">
    <name type="scientific">Desulforamulus profundi</name>
    <dbReference type="NCBI Taxonomy" id="1383067"/>
    <lineage>
        <taxon>Bacteria</taxon>
        <taxon>Bacillati</taxon>
        <taxon>Bacillota</taxon>
        <taxon>Clostridia</taxon>
        <taxon>Eubacteriales</taxon>
        <taxon>Peptococcaceae</taxon>
        <taxon>Desulforamulus</taxon>
    </lineage>
</organism>